<sequence length="770" mass="84554">MASHTNMSDSATSFADSQYDMVDDLSDISNDDHDTASLVSDEGLEGREEGELDEEVEVLQEDGEEQDVTEATVRGLQRPQAVHDPTDRLIDSYLSEDLQTPRQSVTTDALKPAQTSKAFGAPSVSHNVLFVAGHDMPEAEKTQICAKITSAMAGSPDASTVSVTILPPPPTTIAQKSAITYRDGDVSLHFHSCTDVKVGAYEEAKHDLQEYRFSLFHADRMFSCCHKLKNLTEDVLGTPSLTVIYDTPLYTDPSEQRKDWVCTALQAVKSFGTPVLIIRDSAADALLPTYDLYAEELLATENKELKILLSSKSERGLERSTSSTYTMPTPQDAWNEIWKNAAKIRLTGFDFLMVGVYVLVISMIVQVPSMINQHLSSSLLAETTVHRDVLSLYLDNLANATGATHSVNATYLVPEPVQTSTNFLGIKQYSSLNDTRFGVVEPNHLIVSLPRDFFVPSFSLEAIRGAAKVIVRGTSIVGSIYDIVIPPEEAHGNFGIFVPFSSRGEVTYIEHNFGNRMLQRRTYEQARTDLNNVVSKDLAIARDTAKSFRERMEIEVKAGSAATRNITTQLAVQMTRDLAIVVKAAGSAISRIDQYMNSTAALIIKDVGHLQASFADLGASIRNSFSAARNSTADELPTKKLITEPLKLSHERAVGFRQKLFGGAAKSKEETVNFAETKELSVRVKDWMISLVRPKMNFEDIYGPQQTTESKESNAQSKSYGCGESQPRIKGSRQASEERGKDVGKEKTVAGKKGKKGPVIVVATPMRAEL</sequence>
<proteinExistence type="predicted"/>
<evidence type="ECO:0000256" key="1">
    <source>
        <dbReference type="SAM" id="MobiDB-lite"/>
    </source>
</evidence>
<dbReference type="EMBL" id="JAVRRL010000067">
    <property type="protein sequence ID" value="KAK5109296.1"/>
    <property type="molecule type" value="Genomic_DNA"/>
</dbReference>
<evidence type="ECO:0000313" key="2">
    <source>
        <dbReference type="EMBL" id="KAK5109296.1"/>
    </source>
</evidence>
<feature type="compositionally biased region" description="Basic and acidic residues" evidence="1">
    <location>
        <begin position="735"/>
        <end position="749"/>
    </location>
</feature>
<protein>
    <submittedName>
        <fullName evidence="2">Uncharacterized protein</fullName>
    </submittedName>
</protein>
<dbReference type="AlphaFoldDB" id="A0AAN7TES1"/>
<organism evidence="2 3">
    <name type="scientific">Meristemomyces frigidus</name>
    <dbReference type="NCBI Taxonomy" id="1508187"/>
    <lineage>
        <taxon>Eukaryota</taxon>
        <taxon>Fungi</taxon>
        <taxon>Dikarya</taxon>
        <taxon>Ascomycota</taxon>
        <taxon>Pezizomycotina</taxon>
        <taxon>Dothideomycetes</taxon>
        <taxon>Dothideomycetidae</taxon>
        <taxon>Mycosphaerellales</taxon>
        <taxon>Teratosphaeriaceae</taxon>
        <taxon>Meristemomyces</taxon>
    </lineage>
</organism>
<comment type="caution">
    <text evidence="2">The sequence shown here is derived from an EMBL/GenBank/DDBJ whole genome shotgun (WGS) entry which is preliminary data.</text>
</comment>
<dbReference type="Proteomes" id="UP001310890">
    <property type="component" value="Unassembled WGS sequence"/>
</dbReference>
<name>A0AAN7TES1_9PEZI</name>
<feature type="region of interest" description="Disordered" evidence="1">
    <location>
        <begin position="705"/>
        <end position="758"/>
    </location>
</feature>
<feature type="region of interest" description="Disordered" evidence="1">
    <location>
        <begin position="24"/>
        <end position="77"/>
    </location>
</feature>
<accession>A0AAN7TES1</accession>
<feature type="compositionally biased region" description="Polar residues" evidence="1">
    <location>
        <begin position="705"/>
        <end position="719"/>
    </location>
</feature>
<gene>
    <name evidence="2" type="ORF">LTR62_007170</name>
</gene>
<reference evidence="2" key="1">
    <citation type="submission" date="2023-08" db="EMBL/GenBank/DDBJ databases">
        <title>Black Yeasts Isolated from many extreme environments.</title>
        <authorList>
            <person name="Coleine C."/>
            <person name="Stajich J.E."/>
            <person name="Selbmann L."/>
        </authorList>
    </citation>
    <scope>NUCLEOTIDE SEQUENCE</scope>
    <source>
        <strain evidence="2">CCFEE 5401</strain>
    </source>
</reference>
<feature type="compositionally biased region" description="Acidic residues" evidence="1">
    <location>
        <begin position="50"/>
        <end position="68"/>
    </location>
</feature>
<evidence type="ECO:0000313" key="3">
    <source>
        <dbReference type="Proteomes" id="UP001310890"/>
    </source>
</evidence>